<proteinExistence type="predicted"/>
<gene>
    <name evidence="1" type="ORF">CINCED_3A002868</name>
</gene>
<dbReference type="OrthoDB" id="6141723at2759"/>
<dbReference type="AlphaFoldDB" id="A0A5E4MDK3"/>
<accession>A0A5E4MDK3</accession>
<keyword evidence="2" id="KW-1185">Reference proteome</keyword>
<dbReference type="Proteomes" id="UP000325440">
    <property type="component" value="Unassembled WGS sequence"/>
</dbReference>
<name>A0A5E4MDK3_9HEMI</name>
<organism evidence="1 2">
    <name type="scientific">Cinara cedri</name>
    <dbReference type="NCBI Taxonomy" id="506608"/>
    <lineage>
        <taxon>Eukaryota</taxon>
        <taxon>Metazoa</taxon>
        <taxon>Ecdysozoa</taxon>
        <taxon>Arthropoda</taxon>
        <taxon>Hexapoda</taxon>
        <taxon>Insecta</taxon>
        <taxon>Pterygota</taxon>
        <taxon>Neoptera</taxon>
        <taxon>Paraneoptera</taxon>
        <taxon>Hemiptera</taxon>
        <taxon>Sternorrhyncha</taxon>
        <taxon>Aphidomorpha</taxon>
        <taxon>Aphidoidea</taxon>
        <taxon>Aphididae</taxon>
        <taxon>Lachninae</taxon>
        <taxon>Cinara</taxon>
    </lineage>
</organism>
<reference evidence="1 2" key="1">
    <citation type="submission" date="2019-08" db="EMBL/GenBank/DDBJ databases">
        <authorList>
            <person name="Alioto T."/>
            <person name="Alioto T."/>
            <person name="Gomez Garrido J."/>
        </authorList>
    </citation>
    <scope>NUCLEOTIDE SEQUENCE [LARGE SCALE GENOMIC DNA]</scope>
</reference>
<sequence>MYQAGNMSGKTLKEDDHDFSVLKNYNQLSIQSYSCIDCTPVALYEELHACSMPNAILICETDILRDGNCLIHSIIRLMKLRILTSDMRKQLLEAT</sequence>
<evidence type="ECO:0000313" key="2">
    <source>
        <dbReference type="Proteomes" id="UP000325440"/>
    </source>
</evidence>
<evidence type="ECO:0000313" key="1">
    <source>
        <dbReference type="EMBL" id="VVC30349.1"/>
    </source>
</evidence>
<protein>
    <submittedName>
        <fullName evidence="1">Uncharacterized protein</fullName>
    </submittedName>
</protein>
<dbReference type="EMBL" id="CABPRJ010000513">
    <property type="protein sequence ID" value="VVC30349.1"/>
    <property type="molecule type" value="Genomic_DNA"/>
</dbReference>